<keyword evidence="3" id="KW-1185">Reference proteome</keyword>
<dbReference type="Pfam" id="PF00078">
    <property type="entry name" value="RVT_1"/>
    <property type="match status" value="1"/>
</dbReference>
<proteinExistence type="predicted"/>
<dbReference type="STRING" id="84645.A0A498LC30"/>
<keyword evidence="2" id="KW-0808">Transferase</keyword>
<evidence type="ECO:0000259" key="1">
    <source>
        <dbReference type="Pfam" id="PF00078"/>
    </source>
</evidence>
<dbReference type="SUPFAM" id="SSF56672">
    <property type="entry name" value="DNA/RNA polymerases"/>
    <property type="match status" value="1"/>
</dbReference>
<dbReference type="AlphaFoldDB" id="A0A498LC30"/>
<protein>
    <submittedName>
        <fullName evidence="2">RNA-directed DNA polymerase from mobile element jockey</fullName>
    </submittedName>
</protein>
<dbReference type="GO" id="GO:0003964">
    <property type="term" value="F:RNA-directed DNA polymerase activity"/>
    <property type="evidence" value="ECO:0007669"/>
    <property type="project" value="UniProtKB-KW"/>
</dbReference>
<dbReference type="Proteomes" id="UP000290572">
    <property type="component" value="Unassembled WGS sequence"/>
</dbReference>
<evidence type="ECO:0000313" key="2">
    <source>
        <dbReference type="EMBL" id="RXN05830.1"/>
    </source>
</evidence>
<keyword evidence="2" id="KW-0548">Nucleotidyltransferase</keyword>
<comment type="caution">
    <text evidence="2">The sequence shown here is derived from an EMBL/GenBank/DDBJ whole genome shotgun (WGS) entry which is preliminary data.</text>
</comment>
<dbReference type="EMBL" id="QBIY01013391">
    <property type="protein sequence ID" value="RXN05830.1"/>
    <property type="molecule type" value="Genomic_DNA"/>
</dbReference>
<accession>A0A498LC30</accession>
<keyword evidence="2" id="KW-0695">RNA-directed DNA polymerase</keyword>
<dbReference type="InterPro" id="IPR043502">
    <property type="entry name" value="DNA/RNA_pol_sf"/>
</dbReference>
<sequence length="510" mass="58067">MDELAALTKLERVYRESSLLCFTETWLKQDIPDSVISLTGFTLVRADRSEVESGSSDHNLVNLLPVYTPVVKQQSPQVKEVMIWTEEASEQLRDCFNITDWDVLCSPHGEDVDSLIHCVTDYIHFCVENTVPSRTVRCFPNNKPWVTSELKALLNEKKRAFLSEDKEELRRVQRELKYNIRRCKASYKKKLEQGMEQNNIREVWRGLKHISGHGKSGDVLQVIGDQAWANELNLFFNRFDLARHRAPSSLPSRQAIHPQLSSFTPQLPAQHSALLPTVTVDQSTVDQSTSTPFRLTLDQVRRELKKTKARKATGPDNISSRLLRECADQLCEVVLFMFNLSLSLERVPALWKTSCVVPVPKISHPKELNHYRPIVLTSHLMKAMERIVLSYLRTQVSSALDSLQFAYRSGIGVDDAIIYLLHRALSHLEAPGNTVRVMFFDFSSAFNTIQPSLLRGKLEVAGVNQHLAAWIIDYLTDVPQFVRKWAPPPLLLVTLEPKIFSNVNGDKSNI</sequence>
<dbReference type="PANTHER" id="PTHR47510:SF3">
    <property type="entry name" value="ENDO_EXONUCLEASE_PHOSPHATASE DOMAIN-CONTAINING PROTEIN"/>
    <property type="match status" value="1"/>
</dbReference>
<organism evidence="2 3">
    <name type="scientific">Labeo rohita</name>
    <name type="common">Indian major carp</name>
    <name type="synonym">Cyprinus rohita</name>
    <dbReference type="NCBI Taxonomy" id="84645"/>
    <lineage>
        <taxon>Eukaryota</taxon>
        <taxon>Metazoa</taxon>
        <taxon>Chordata</taxon>
        <taxon>Craniata</taxon>
        <taxon>Vertebrata</taxon>
        <taxon>Euteleostomi</taxon>
        <taxon>Actinopterygii</taxon>
        <taxon>Neopterygii</taxon>
        <taxon>Teleostei</taxon>
        <taxon>Ostariophysi</taxon>
        <taxon>Cypriniformes</taxon>
        <taxon>Cyprinidae</taxon>
        <taxon>Labeoninae</taxon>
        <taxon>Labeonini</taxon>
        <taxon>Labeo</taxon>
    </lineage>
</organism>
<gene>
    <name evidence="2" type="ORF">ROHU_012586</name>
</gene>
<feature type="domain" description="Reverse transcriptase" evidence="1">
    <location>
        <begin position="365"/>
        <end position="480"/>
    </location>
</feature>
<dbReference type="PANTHER" id="PTHR47510">
    <property type="entry name" value="REVERSE TRANSCRIPTASE DOMAIN-CONTAINING PROTEIN"/>
    <property type="match status" value="1"/>
</dbReference>
<name>A0A498LC30_LABRO</name>
<dbReference type="InterPro" id="IPR000477">
    <property type="entry name" value="RT_dom"/>
</dbReference>
<evidence type="ECO:0000313" key="3">
    <source>
        <dbReference type="Proteomes" id="UP000290572"/>
    </source>
</evidence>
<reference evidence="2 3" key="1">
    <citation type="submission" date="2018-03" db="EMBL/GenBank/DDBJ databases">
        <title>Draft genome sequence of Rohu Carp (Labeo rohita).</title>
        <authorList>
            <person name="Das P."/>
            <person name="Kushwaha B."/>
            <person name="Joshi C.G."/>
            <person name="Kumar D."/>
            <person name="Nagpure N.S."/>
            <person name="Sahoo L."/>
            <person name="Das S.P."/>
            <person name="Bit A."/>
            <person name="Patnaik S."/>
            <person name="Meher P.K."/>
            <person name="Jayasankar P."/>
            <person name="Koringa P.G."/>
            <person name="Patel N.V."/>
            <person name="Hinsu A.T."/>
            <person name="Kumar R."/>
            <person name="Pandey M."/>
            <person name="Agarwal S."/>
            <person name="Srivastava S."/>
            <person name="Singh M."/>
            <person name="Iquebal M.A."/>
            <person name="Jaiswal S."/>
            <person name="Angadi U.B."/>
            <person name="Kumar N."/>
            <person name="Raza M."/>
            <person name="Shah T.M."/>
            <person name="Rai A."/>
            <person name="Jena J.K."/>
        </authorList>
    </citation>
    <scope>NUCLEOTIDE SEQUENCE [LARGE SCALE GENOMIC DNA]</scope>
    <source>
        <strain evidence="2">DASCIFA01</strain>
        <tissue evidence="2">Testis</tissue>
    </source>
</reference>